<proteinExistence type="predicted"/>
<evidence type="ECO:0000313" key="2">
    <source>
        <dbReference type="Proteomes" id="UP000236732"/>
    </source>
</evidence>
<gene>
    <name evidence="1" type="ORF">SAMN05444920_1372</name>
</gene>
<dbReference type="InterPro" id="IPR011990">
    <property type="entry name" value="TPR-like_helical_dom_sf"/>
</dbReference>
<reference evidence="1 2" key="1">
    <citation type="submission" date="2016-10" db="EMBL/GenBank/DDBJ databases">
        <authorList>
            <person name="de Groot N.N."/>
        </authorList>
    </citation>
    <scope>NUCLEOTIDE SEQUENCE [LARGE SCALE GENOMIC DNA]</scope>
    <source>
        <strain evidence="1 2">CGMCC 4.7037</strain>
    </source>
</reference>
<dbReference type="PROSITE" id="PS51318">
    <property type="entry name" value="TAT"/>
    <property type="match status" value="1"/>
</dbReference>
<dbReference type="Gene3D" id="1.25.40.10">
    <property type="entry name" value="Tetratricopeptide repeat domain"/>
    <property type="match status" value="1"/>
</dbReference>
<dbReference type="EMBL" id="FNVT01000037">
    <property type="protein sequence ID" value="SEH03442.1"/>
    <property type="molecule type" value="Genomic_DNA"/>
</dbReference>
<dbReference type="SUPFAM" id="SSF48452">
    <property type="entry name" value="TPR-like"/>
    <property type="match status" value="1"/>
</dbReference>
<dbReference type="RefSeq" id="WP_103964423.1">
    <property type="nucleotide sequence ID" value="NZ_FNVT01000037.1"/>
</dbReference>
<keyword evidence="1" id="KW-0645">Protease</keyword>
<organism evidence="1 2">
    <name type="scientific">Nonomuraea solani</name>
    <dbReference type="NCBI Taxonomy" id="1144553"/>
    <lineage>
        <taxon>Bacteria</taxon>
        <taxon>Bacillati</taxon>
        <taxon>Actinomycetota</taxon>
        <taxon>Actinomycetes</taxon>
        <taxon>Streptosporangiales</taxon>
        <taxon>Streptosporangiaceae</taxon>
        <taxon>Nonomuraea</taxon>
    </lineage>
</organism>
<accession>A0A1H6F071</accession>
<protein>
    <submittedName>
        <fullName evidence="1">Aspartyl protease</fullName>
    </submittedName>
</protein>
<keyword evidence="2" id="KW-1185">Reference proteome</keyword>
<sequence length="440" mass="47529">MTYENVDRRGFLQQAGLAVTAGAVLPVLGSGSTSAAASTGTSADQLFKAGEFDRADRAYARLLREDHDNAHAMAQRGYIALLANRFGIAERFLAHAVNLAPSDIASKQRLAECYVRQDQLAPAIPLLRSTGSKRDEALAEQYAHINGAPWQVHGAQSTRVPWYAIDPLPFVEASVNGGRNRLFLIDSYATAGLTQEVAEELGLRAFAELTGHVGSQPITLSLGVLDSLRLGDLELRNIPIQWTGEGTPEMPRPPDGSRPAGAIGTTLFYHFLTTMDYMGKSLVLRRKTGTQLRRFQAKARQNGYDQVPLWLAGDHFPCTLGSLRDYGPRIITLDTGGLGPGVGTTVEIAERAGLEVDYDHPVDTGGTHFPIKPDRISLGDTVRHDADGIAGPSSPMGPGPGQSSQFGFDIIANFSHDFVRPFAITFDYTHMHLNIAGKSP</sequence>
<dbReference type="Pfam" id="PF13650">
    <property type="entry name" value="Asp_protease_2"/>
    <property type="match status" value="1"/>
</dbReference>
<dbReference type="OrthoDB" id="3449821at2"/>
<dbReference type="GO" id="GO:0006508">
    <property type="term" value="P:proteolysis"/>
    <property type="evidence" value="ECO:0007669"/>
    <property type="project" value="UniProtKB-KW"/>
</dbReference>
<dbReference type="AlphaFoldDB" id="A0A1H6F071"/>
<name>A0A1H6F071_9ACTN</name>
<evidence type="ECO:0000313" key="1">
    <source>
        <dbReference type="EMBL" id="SEH03442.1"/>
    </source>
</evidence>
<dbReference type="InterPro" id="IPR006311">
    <property type="entry name" value="TAT_signal"/>
</dbReference>
<keyword evidence="1" id="KW-0378">Hydrolase</keyword>
<dbReference type="GO" id="GO:0008233">
    <property type="term" value="F:peptidase activity"/>
    <property type="evidence" value="ECO:0007669"/>
    <property type="project" value="UniProtKB-KW"/>
</dbReference>
<dbReference type="Proteomes" id="UP000236732">
    <property type="component" value="Unassembled WGS sequence"/>
</dbReference>